<proteinExistence type="inferred from homology"/>
<dbReference type="InterPro" id="IPR018357">
    <property type="entry name" value="Hexapep_transf_CS"/>
</dbReference>
<evidence type="ECO:0000313" key="8">
    <source>
        <dbReference type="Proteomes" id="UP001079657"/>
    </source>
</evidence>
<comment type="caution">
    <text evidence="7">The sequence shown here is derived from an EMBL/GenBank/DDBJ whole genome shotgun (WGS) entry which is preliminary data.</text>
</comment>
<dbReference type="CDD" id="cd03357">
    <property type="entry name" value="LbH_MAT_GAT"/>
    <property type="match status" value="1"/>
</dbReference>
<dbReference type="Pfam" id="PF00132">
    <property type="entry name" value="Hexapep"/>
    <property type="match status" value="1"/>
</dbReference>
<dbReference type="InterPro" id="IPR024688">
    <property type="entry name" value="Mac_dom"/>
</dbReference>
<dbReference type="SMART" id="SM01266">
    <property type="entry name" value="Mac"/>
    <property type="match status" value="1"/>
</dbReference>
<keyword evidence="4 5" id="KW-0012">Acyltransferase</keyword>
<dbReference type="PROSITE" id="PS00101">
    <property type="entry name" value="HEXAPEP_TRANSFERASES"/>
    <property type="match status" value="1"/>
</dbReference>
<evidence type="ECO:0000256" key="5">
    <source>
        <dbReference type="RuleBase" id="RU367021"/>
    </source>
</evidence>
<dbReference type="EC" id="2.3.1.-" evidence="5"/>
<evidence type="ECO:0000313" key="7">
    <source>
        <dbReference type="EMBL" id="MCY6371153.1"/>
    </source>
</evidence>
<reference evidence="7" key="1">
    <citation type="submission" date="2022-12" db="EMBL/GenBank/DDBJ databases">
        <authorList>
            <person name="Wang J."/>
        </authorList>
    </citation>
    <scope>NUCLEOTIDE SEQUENCE</scope>
    <source>
        <strain evidence="7">HY-42-06</strain>
    </source>
</reference>
<dbReference type="InterPro" id="IPR011004">
    <property type="entry name" value="Trimer_LpxA-like_sf"/>
</dbReference>
<dbReference type="InterPro" id="IPR001451">
    <property type="entry name" value="Hexapep"/>
</dbReference>
<keyword evidence="3" id="KW-0677">Repeat</keyword>
<dbReference type="Pfam" id="PF12464">
    <property type="entry name" value="Mac"/>
    <property type="match status" value="1"/>
</dbReference>
<feature type="domain" description="Maltose/galactoside acetyltransferase" evidence="6">
    <location>
        <begin position="5"/>
        <end position="59"/>
    </location>
</feature>
<keyword evidence="2 5" id="KW-0808">Transferase</keyword>
<evidence type="ECO:0000259" key="6">
    <source>
        <dbReference type="SMART" id="SM01266"/>
    </source>
</evidence>
<dbReference type="EMBL" id="JAPQES010000003">
    <property type="protein sequence ID" value="MCY6371153.1"/>
    <property type="molecule type" value="Genomic_DNA"/>
</dbReference>
<protein>
    <recommendedName>
        <fullName evidence="5">Acetyltransferase</fullName>
        <ecNumber evidence="5">2.3.1.-</ecNumber>
    </recommendedName>
</protein>
<dbReference type="Proteomes" id="UP001079657">
    <property type="component" value="Unassembled WGS sequence"/>
</dbReference>
<dbReference type="PANTHER" id="PTHR43017:SF1">
    <property type="entry name" value="ACETYLTRANSFERASE YJL218W-RELATED"/>
    <property type="match status" value="1"/>
</dbReference>
<evidence type="ECO:0000256" key="1">
    <source>
        <dbReference type="ARBA" id="ARBA00007274"/>
    </source>
</evidence>
<accession>A0ABT4CQ17</accession>
<name>A0ABT4CQ17_9CLOT</name>
<comment type="similarity">
    <text evidence="1 5">Belongs to the transferase hexapeptide repeat family.</text>
</comment>
<evidence type="ECO:0000256" key="2">
    <source>
        <dbReference type="ARBA" id="ARBA00022679"/>
    </source>
</evidence>
<dbReference type="Gene3D" id="2.160.10.10">
    <property type="entry name" value="Hexapeptide repeat proteins"/>
    <property type="match status" value="1"/>
</dbReference>
<evidence type="ECO:0000256" key="4">
    <source>
        <dbReference type="ARBA" id="ARBA00023315"/>
    </source>
</evidence>
<gene>
    <name evidence="7" type="ORF">OXH55_10955</name>
</gene>
<dbReference type="InterPro" id="IPR039369">
    <property type="entry name" value="LacA-like"/>
</dbReference>
<keyword evidence="8" id="KW-1185">Reference proteome</keyword>
<sequence length="183" mass="20329">MMTEKEKMLAGEFYQAFDKELVEERNYAKKLCHKFNMTDPSEQEKKIEILKKLFRTDKSCWIEPPFYCDYGYNIKIGENFYANHGCIILDVNEVKIGNNVLLAPGVKISTATHPIDPVERAKGNEYALPIEIGDNVWIGAGAIIVPGVKIGANTVIGAGSVVTKDIPENVVAVGNPCKVIRKI</sequence>
<organism evidence="7 8">
    <name type="scientific">Clostridium ganghwense</name>
    <dbReference type="NCBI Taxonomy" id="312089"/>
    <lineage>
        <taxon>Bacteria</taxon>
        <taxon>Bacillati</taxon>
        <taxon>Bacillota</taxon>
        <taxon>Clostridia</taxon>
        <taxon>Eubacteriales</taxon>
        <taxon>Clostridiaceae</taxon>
        <taxon>Clostridium</taxon>
    </lineage>
</organism>
<dbReference type="PANTHER" id="PTHR43017">
    <property type="entry name" value="GALACTOSIDE O-ACETYLTRANSFERASE"/>
    <property type="match status" value="1"/>
</dbReference>
<evidence type="ECO:0000256" key="3">
    <source>
        <dbReference type="ARBA" id="ARBA00022737"/>
    </source>
</evidence>
<dbReference type="SUPFAM" id="SSF51161">
    <property type="entry name" value="Trimeric LpxA-like enzymes"/>
    <property type="match status" value="1"/>
</dbReference>